<dbReference type="CDD" id="cd11474">
    <property type="entry name" value="SLC5sbd_CHT"/>
    <property type="match status" value="1"/>
</dbReference>
<comment type="similarity">
    <text evidence="2 12">Belongs to the sodium:solute symporter (SSF) (TC 2.A.21) family.</text>
</comment>
<dbReference type="KEGG" id="srub:C2R22_18855"/>
<feature type="transmembrane region" description="Helical" evidence="13">
    <location>
        <begin position="183"/>
        <end position="203"/>
    </location>
</feature>
<dbReference type="RefSeq" id="WP_103427138.1">
    <property type="nucleotide sequence ID" value="NZ_CP026309.1"/>
</dbReference>
<dbReference type="InterPro" id="IPR001734">
    <property type="entry name" value="Na/solute_symporter"/>
</dbReference>
<feature type="transmembrane region" description="Helical" evidence="13">
    <location>
        <begin position="307"/>
        <end position="325"/>
    </location>
</feature>
<dbReference type="PROSITE" id="PS50283">
    <property type="entry name" value="NA_SOLUT_SYMP_3"/>
    <property type="match status" value="1"/>
</dbReference>
<keyword evidence="4" id="KW-1003">Cell membrane</keyword>
<evidence type="ECO:0000256" key="12">
    <source>
        <dbReference type="RuleBase" id="RU362091"/>
    </source>
</evidence>
<feature type="transmembrane region" description="Helical" evidence="13">
    <location>
        <begin position="371"/>
        <end position="391"/>
    </location>
</feature>
<evidence type="ECO:0000256" key="7">
    <source>
        <dbReference type="ARBA" id="ARBA00022989"/>
    </source>
</evidence>
<evidence type="ECO:0000256" key="10">
    <source>
        <dbReference type="ARBA" id="ARBA00023136"/>
    </source>
</evidence>
<evidence type="ECO:0000313" key="14">
    <source>
        <dbReference type="EMBL" id="AUV83449.1"/>
    </source>
</evidence>
<keyword evidence="6" id="KW-0769">Symport</keyword>
<evidence type="ECO:0000256" key="13">
    <source>
        <dbReference type="SAM" id="Phobius"/>
    </source>
</evidence>
<evidence type="ECO:0000256" key="8">
    <source>
        <dbReference type="ARBA" id="ARBA00023053"/>
    </source>
</evidence>
<evidence type="ECO:0000256" key="5">
    <source>
        <dbReference type="ARBA" id="ARBA00022692"/>
    </source>
</evidence>
<dbReference type="Pfam" id="PF00474">
    <property type="entry name" value="SSF"/>
    <property type="match status" value="1"/>
</dbReference>
<name>A0A2I8VQP0_9EURY</name>
<dbReference type="GeneID" id="35594197"/>
<feature type="transmembrane region" description="Helical" evidence="13">
    <location>
        <begin position="263"/>
        <end position="287"/>
    </location>
</feature>
<feature type="transmembrane region" description="Helical" evidence="13">
    <location>
        <begin position="397"/>
        <end position="417"/>
    </location>
</feature>
<evidence type="ECO:0000256" key="3">
    <source>
        <dbReference type="ARBA" id="ARBA00022448"/>
    </source>
</evidence>
<feature type="transmembrane region" description="Helical" evidence="13">
    <location>
        <begin position="30"/>
        <end position="51"/>
    </location>
</feature>
<keyword evidence="11" id="KW-0739">Sodium transport</keyword>
<accession>A0A2I8VQP0</accession>
<dbReference type="InterPro" id="IPR050277">
    <property type="entry name" value="Sodium:Solute_Symporter"/>
</dbReference>
<keyword evidence="3" id="KW-0813">Transport</keyword>
<feature type="transmembrane region" description="Helical" evidence="13">
    <location>
        <begin position="472"/>
        <end position="492"/>
    </location>
</feature>
<evidence type="ECO:0000256" key="6">
    <source>
        <dbReference type="ARBA" id="ARBA00022847"/>
    </source>
</evidence>
<dbReference type="PANTHER" id="PTHR48086:SF3">
    <property type="entry name" value="SODIUM_PROLINE SYMPORTER"/>
    <property type="match status" value="1"/>
</dbReference>
<evidence type="ECO:0000313" key="15">
    <source>
        <dbReference type="Proteomes" id="UP000236584"/>
    </source>
</evidence>
<keyword evidence="5 13" id="KW-0812">Transmembrane</keyword>
<dbReference type="PANTHER" id="PTHR48086">
    <property type="entry name" value="SODIUM/PROLINE SYMPORTER-RELATED"/>
    <property type="match status" value="1"/>
</dbReference>
<keyword evidence="8" id="KW-0915">Sodium</keyword>
<dbReference type="Gene3D" id="1.20.1730.10">
    <property type="entry name" value="Sodium/glucose cotransporter"/>
    <property type="match status" value="1"/>
</dbReference>
<evidence type="ECO:0000256" key="1">
    <source>
        <dbReference type="ARBA" id="ARBA00004651"/>
    </source>
</evidence>
<dbReference type="OrthoDB" id="9779at2157"/>
<feature type="transmembrane region" description="Helical" evidence="13">
    <location>
        <begin position="223"/>
        <end position="242"/>
    </location>
</feature>
<dbReference type="Proteomes" id="UP000236584">
    <property type="component" value="Chromosome"/>
</dbReference>
<dbReference type="GO" id="GO:0015293">
    <property type="term" value="F:symporter activity"/>
    <property type="evidence" value="ECO:0007669"/>
    <property type="project" value="UniProtKB-KW"/>
</dbReference>
<feature type="transmembrane region" description="Helical" evidence="13">
    <location>
        <begin position="71"/>
        <end position="93"/>
    </location>
</feature>
<dbReference type="GO" id="GO:0005886">
    <property type="term" value="C:plasma membrane"/>
    <property type="evidence" value="ECO:0007669"/>
    <property type="project" value="UniProtKB-SubCell"/>
</dbReference>
<dbReference type="GO" id="GO:0006814">
    <property type="term" value="P:sodium ion transport"/>
    <property type="evidence" value="ECO:0007669"/>
    <property type="project" value="UniProtKB-KW"/>
</dbReference>
<feature type="transmembrane region" description="Helical" evidence="13">
    <location>
        <begin position="155"/>
        <end position="176"/>
    </location>
</feature>
<dbReference type="AlphaFoldDB" id="A0A2I8VQP0"/>
<keyword evidence="9" id="KW-0406">Ion transport</keyword>
<dbReference type="InterPro" id="IPR038377">
    <property type="entry name" value="Na/Glc_symporter_sf"/>
</dbReference>
<keyword evidence="10 13" id="KW-0472">Membrane</keyword>
<comment type="subcellular location">
    <subcellularLocation>
        <location evidence="1">Cell membrane</location>
        <topology evidence="1">Multi-pass membrane protein</topology>
    </subcellularLocation>
</comment>
<feature type="transmembrane region" description="Helical" evidence="13">
    <location>
        <begin position="118"/>
        <end position="143"/>
    </location>
</feature>
<sequence>MSVILYGLVGMILLTMAVGLYVAKKIEGDSVNYIVAGRGLVLPLAAATLMAQSLDANATLGNTDLTANFGFWAGAALPIGLAGCLFLTGLFFAKPMNRMDLMTLPDFYRRKYGRVTEVVASLIMVLSFSLLLGGNLVAGGFLFQTFMGTTFVQGVLVISAVVFVYTIAGGLFAVAYTDVIQAVVALTGSLALIAYVAINYGITIPDGMGPTALVQINPLDNSAGSWINLATIFALALGDIVAIDFMERVFAADSPETAQKACFAGSAGTLIIGIPFSIVALSAGSILDSIGVEAGNQAVLYVLLQEAVPPWLAVLVLAGIVAASLSTGDGAILGTSAALARNVLGIRDPDSPGEGVKADGSGFLSEGSDKLLATTRVMAVPITILGAFFAIQVSATGMLLVLAFDVAFAGLLVPLAFGIYKPDIATAPAALAGMLAGSLTRLAFFVLLPTTYAIQNNLLYIENSLVPAGWDGLVTFIAPVVGLGVFLGVAFVTKDDYPTPTVTAGRRRTIVAGGDDDG</sequence>
<evidence type="ECO:0000256" key="11">
    <source>
        <dbReference type="ARBA" id="ARBA00023201"/>
    </source>
</evidence>
<evidence type="ECO:0000256" key="4">
    <source>
        <dbReference type="ARBA" id="ARBA00022475"/>
    </source>
</evidence>
<evidence type="ECO:0000256" key="2">
    <source>
        <dbReference type="ARBA" id="ARBA00006434"/>
    </source>
</evidence>
<proteinExistence type="inferred from homology"/>
<dbReference type="EMBL" id="CP026309">
    <property type="protein sequence ID" value="AUV83449.1"/>
    <property type="molecule type" value="Genomic_DNA"/>
</dbReference>
<reference evidence="14 15" key="1">
    <citation type="submission" date="2018-01" db="EMBL/GenBank/DDBJ databases">
        <title>Complete genome sequence of Salinigranum rubrum GX10T, an extremely halophilic archaeon isolated from a marine solar saltern.</title>
        <authorList>
            <person name="Han S."/>
        </authorList>
    </citation>
    <scope>NUCLEOTIDE SEQUENCE [LARGE SCALE GENOMIC DNA]</scope>
    <source>
        <strain evidence="14 15">GX10</strain>
    </source>
</reference>
<evidence type="ECO:0000256" key="9">
    <source>
        <dbReference type="ARBA" id="ARBA00023065"/>
    </source>
</evidence>
<feature type="transmembrane region" description="Helical" evidence="13">
    <location>
        <begin position="6"/>
        <end position="23"/>
    </location>
</feature>
<keyword evidence="15" id="KW-1185">Reference proteome</keyword>
<protein>
    <submittedName>
        <fullName evidence="14">Sodium:solute symporter</fullName>
    </submittedName>
</protein>
<gene>
    <name evidence="14" type="ORF">C2R22_18855</name>
</gene>
<keyword evidence="7 13" id="KW-1133">Transmembrane helix</keyword>
<organism evidence="14 15">
    <name type="scientific">Salinigranum rubrum</name>
    <dbReference type="NCBI Taxonomy" id="755307"/>
    <lineage>
        <taxon>Archaea</taxon>
        <taxon>Methanobacteriati</taxon>
        <taxon>Methanobacteriota</taxon>
        <taxon>Stenosarchaea group</taxon>
        <taxon>Halobacteria</taxon>
        <taxon>Halobacteriales</taxon>
        <taxon>Haloferacaceae</taxon>
        <taxon>Salinigranum</taxon>
    </lineage>
</organism>
<feature type="transmembrane region" description="Helical" evidence="13">
    <location>
        <begin position="429"/>
        <end position="452"/>
    </location>
</feature>